<evidence type="ECO:0008006" key="4">
    <source>
        <dbReference type="Google" id="ProtNLM"/>
    </source>
</evidence>
<feature type="transmembrane region" description="Helical" evidence="1">
    <location>
        <begin position="196"/>
        <end position="219"/>
    </location>
</feature>
<dbReference type="InterPro" id="IPR047798">
    <property type="entry name" value="BPSS1780-like"/>
</dbReference>
<evidence type="ECO:0000313" key="3">
    <source>
        <dbReference type="Proteomes" id="UP001165541"/>
    </source>
</evidence>
<accession>A0ABT0YGW7</accession>
<dbReference type="EMBL" id="JAMKFE010000001">
    <property type="protein sequence ID" value="MCM5677950.1"/>
    <property type="molecule type" value="Genomic_DNA"/>
</dbReference>
<keyword evidence="1" id="KW-1133">Transmembrane helix</keyword>
<dbReference type="Proteomes" id="UP001165541">
    <property type="component" value="Unassembled WGS sequence"/>
</dbReference>
<organism evidence="2 3">
    <name type="scientific">Caldimonas mangrovi</name>
    <dbReference type="NCBI Taxonomy" id="2944811"/>
    <lineage>
        <taxon>Bacteria</taxon>
        <taxon>Pseudomonadati</taxon>
        <taxon>Pseudomonadota</taxon>
        <taxon>Betaproteobacteria</taxon>
        <taxon>Burkholderiales</taxon>
        <taxon>Sphaerotilaceae</taxon>
        <taxon>Caldimonas</taxon>
    </lineage>
</organism>
<reference evidence="2" key="1">
    <citation type="submission" date="2022-05" db="EMBL/GenBank/DDBJ databases">
        <title>Schlegelella sp. nov., isolated from mangrove soil.</title>
        <authorList>
            <person name="Liu Y."/>
            <person name="Ge X."/>
            <person name="Liu W."/>
        </authorList>
    </citation>
    <scope>NUCLEOTIDE SEQUENCE</scope>
    <source>
        <strain evidence="2">S2-27</strain>
    </source>
</reference>
<keyword evidence="3" id="KW-1185">Reference proteome</keyword>
<comment type="caution">
    <text evidence="2">The sequence shown here is derived from an EMBL/GenBank/DDBJ whole genome shotgun (WGS) entry which is preliminary data.</text>
</comment>
<feature type="transmembrane region" description="Helical" evidence="1">
    <location>
        <begin position="96"/>
        <end position="115"/>
    </location>
</feature>
<feature type="transmembrane region" description="Helical" evidence="1">
    <location>
        <begin position="225"/>
        <end position="247"/>
    </location>
</feature>
<keyword evidence="1" id="KW-0812">Transmembrane</keyword>
<sequence>MKLRLVPARQGALWVRQAFRVFFRQPLAFSALFFLFVFGAFMLLVVPFVGALAMLTLLPIVTLGFMIATQQSGHGRFPLPGVFLQPFRGERSRVRALLQLGIAYAVASLAMMLLADLLDGGKFAQLQEGWMRGGESGEPIDDAGAQSSVLLRLVLAVPLSLAFWHAPALVHWCGVSAGKSVFFSIVACWRNRGAFVVYALTWAGVIALFGVMSTLVFSLVSTPQLASLAALPAALMFSTVFYVSLYFTFADCFELEPADTTDG</sequence>
<dbReference type="RefSeq" id="WP_251776077.1">
    <property type="nucleotide sequence ID" value="NZ_JAMKFE010000001.1"/>
</dbReference>
<keyword evidence="1" id="KW-0472">Membrane</keyword>
<feature type="transmembrane region" description="Helical" evidence="1">
    <location>
        <begin position="21"/>
        <end position="42"/>
    </location>
</feature>
<name>A0ABT0YGW7_9BURK</name>
<dbReference type="NCBIfam" id="NF041043">
    <property type="entry name" value="BPSS1780_fam"/>
    <property type="match status" value="1"/>
</dbReference>
<feature type="transmembrane region" description="Helical" evidence="1">
    <location>
        <begin position="48"/>
        <end position="68"/>
    </location>
</feature>
<gene>
    <name evidence="2" type="ORF">M8A51_00205</name>
</gene>
<proteinExistence type="predicted"/>
<evidence type="ECO:0000313" key="2">
    <source>
        <dbReference type="EMBL" id="MCM5677950.1"/>
    </source>
</evidence>
<evidence type="ECO:0000256" key="1">
    <source>
        <dbReference type="SAM" id="Phobius"/>
    </source>
</evidence>
<protein>
    <recommendedName>
        <fullName evidence="4">Transmembrane protein</fullName>
    </recommendedName>
</protein>